<dbReference type="InParanoid" id="K0KVX6"/>
<dbReference type="HOGENOM" id="CLU_655876_0_0_1"/>
<sequence length="471" mass="55733">MSHSMKEKFKKDYQLANYWYWLSIWKARSSVYPLKYEVSNYARERSKPKDKENFDTQHHGSELKANISKNERIFFKRGNIKKSPPQFLSPFDIFPMEIWMNIMDYGVSFELIKLNKAFLEQFAPILYTEINGLMVFSDLKKLKKNDDFFLKFGPERKGKMGIKGYDIYKRRLESQNYDYEMLNIDHIDWEFLFFDKKHHKCFSDHKLNYITKSSCFNKISINILQNETSIMKKFVTNTSWNLDIIFLGRNQVYQFMNSRSLSLIKSNESCKIDPNSFKRYHCFPGDILISQFNDASFGQPRVENRKSGKFFSSLTTTFPKFVYYNEFILINRLLQYVKSAERKNLNNVESSQYFHDLRPLLNDEEKRGFQDVELFDHDMAMCVAYCLFGALEPTSVHVKNRIFCHKEDIENLIQSFIEIGSQNNSSSSIMFCSASDLKSKPLPAFEEQERSVMTPNLVLLNKKVSDSNYFH</sequence>
<reference evidence="1 2" key="1">
    <citation type="journal article" date="2012" name="Eukaryot. Cell">
        <title>Draft genome sequence of Wickerhamomyces ciferrii NRRL Y-1031 F-60-10.</title>
        <authorList>
            <person name="Schneider J."/>
            <person name="Andrea H."/>
            <person name="Blom J."/>
            <person name="Jaenicke S."/>
            <person name="Ruckert C."/>
            <person name="Schorsch C."/>
            <person name="Szczepanowski R."/>
            <person name="Farwick M."/>
            <person name="Goesmann A."/>
            <person name="Puhler A."/>
            <person name="Schaffer S."/>
            <person name="Tauch A."/>
            <person name="Kohler T."/>
            <person name="Brinkrolf K."/>
        </authorList>
    </citation>
    <scope>NUCLEOTIDE SEQUENCE [LARGE SCALE GENOMIC DNA]</scope>
    <source>
        <strain evidence="2">ATCC 14091 / BCRC 22168 / CBS 111 / JCM 3599 / NBRC 0793 / NRRL Y-1031 F-60-10</strain>
    </source>
</reference>
<dbReference type="Proteomes" id="UP000009328">
    <property type="component" value="Unassembled WGS sequence"/>
</dbReference>
<name>K0KVX6_WICCF</name>
<protein>
    <submittedName>
        <fullName evidence="1">Uncharacterized protein</fullName>
    </submittedName>
</protein>
<proteinExistence type="predicted"/>
<accession>K0KVX6</accession>
<dbReference type="EMBL" id="CAIF01000230">
    <property type="protein sequence ID" value="CCH46132.1"/>
    <property type="molecule type" value="Genomic_DNA"/>
</dbReference>
<comment type="caution">
    <text evidence="1">The sequence shown here is derived from an EMBL/GenBank/DDBJ whole genome shotgun (WGS) entry which is preliminary data.</text>
</comment>
<evidence type="ECO:0000313" key="2">
    <source>
        <dbReference type="Proteomes" id="UP000009328"/>
    </source>
</evidence>
<dbReference type="AlphaFoldDB" id="K0KVX6"/>
<organism evidence="1 2">
    <name type="scientific">Wickerhamomyces ciferrii (strain ATCC 14091 / BCRC 22168 / CBS 111 / JCM 3599 / NBRC 0793 / NRRL Y-1031 F-60-10)</name>
    <name type="common">Yeast</name>
    <name type="synonym">Pichia ciferrii</name>
    <dbReference type="NCBI Taxonomy" id="1206466"/>
    <lineage>
        <taxon>Eukaryota</taxon>
        <taxon>Fungi</taxon>
        <taxon>Dikarya</taxon>
        <taxon>Ascomycota</taxon>
        <taxon>Saccharomycotina</taxon>
        <taxon>Saccharomycetes</taxon>
        <taxon>Phaffomycetales</taxon>
        <taxon>Wickerhamomycetaceae</taxon>
        <taxon>Wickerhamomyces</taxon>
    </lineage>
</organism>
<keyword evidence="2" id="KW-1185">Reference proteome</keyword>
<evidence type="ECO:0000313" key="1">
    <source>
        <dbReference type="EMBL" id="CCH46132.1"/>
    </source>
</evidence>
<gene>
    <name evidence="1" type="ORF">BN7_5720</name>
</gene>